<accession>A0ACC0CJC8</accession>
<gene>
    <name evidence="1" type="ORF">F4821DRAFT_265840</name>
</gene>
<sequence>MSTQRYHSQVKTGSMEVEIDTKPGQSAEYQSPGKSDATSLKLACSDDALLSQSSIMQPEASVVNFDSGDAPPVPKMTSIRQSLGFSACVILMGGTAVDLLVLGFLIFLWFGEGPVTGGEQASPVWRTIMLGEWLPQFITLSSLVMRLTIGAQASLCTSMCAALILERRKVLKSQAPQYSVIRALNDGPFNLIKLSIRQIPNNFSLHLEFILLVCLCLAALGTQFSSTILLSDLDAASIIQPPSTISLNLFVGPSMNIDTSATDYWSDQPLSFPSFGETPPGYFAQPNQRGLSDTGVKRRALIPFYQSKDRTTLRSYDGNAAVLSSRVACMPPKLSGEFTGANFSGFLYGNVAGEILYEEAFAEAGLPSPRLCNSERCLASSFNCSVMSIAEDTTYVSTSYSFCVPQIIHEQKFHPSIWRLDDEPWGPESYPILVMNSELYTGDWEEAIGKIIPISSSTVEEEWRSYKLGPERSTKITLCFMGLNVMSSDVHLRSAGRVSDFGKRGLFNVERIIDDPNHVFSSNPDRNLSMMQNTSSIIEAYLMFNAQAMKANTTTGVCIRCSGNPDQTANPLYANLFSSILQNSNRAAVALQSIYMILGQFVYYDILEIFDEPHDAVVVKTQAVRIPRRSHGIIAVVTLVLVCLLSVWAITGLFLKYSRHTLLGETWHTVSQLVSRETEDVMNGSSRVRDKDVRLLLKDDNPLVRLEKSSRTGRVEIARCSVPLPDRLHERDTAQRC</sequence>
<reference evidence="1 2" key="1">
    <citation type="journal article" date="2022" name="New Phytol.">
        <title>Ecological generalism drives hyperdiversity of secondary metabolite gene clusters in xylarialean endophytes.</title>
        <authorList>
            <person name="Franco M.E.E."/>
            <person name="Wisecaver J.H."/>
            <person name="Arnold A.E."/>
            <person name="Ju Y.M."/>
            <person name="Slot J.C."/>
            <person name="Ahrendt S."/>
            <person name="Moore L.P."/>
            <person name="Eastman K.E."/>
            <person name="Scott K."/>
            <person name="Konkel Z."/>
            <person name="Mondo S.J."/>
            <person name="Kuo A."/>
            <person name="Hayes R.D."/>
            <person name="Haridas S."/>
            <person name="Andreopoulos B."/>
            <person name="Riley R."/>
            <person name="LaButti K."/>
            <person name="Pangilinan J."/>
            <person name="Lipzen A."/>
            <person name="Amirebrahimi M."/>
            <person name="Yan J."/>
            <person name="Adam C."/>
            <person name="Keymanesh K."/>
            <person name="Ng V."/>
            <person name="Louie K."/>
            <person name="Northen T."/>
            <person name="Drula E."/>
            <person name="Henrissat B."/>
            <person name="Hsieh H.M."/>
            <person name="Youens-Clark K."/>
            <person name="Lutzoni F."/>
            <person name="Miadlikowska J."/>
            <person name="Eastwood D.C."/>
            <person name="Hamelin R.C."/>
            <person name="Grigoriev I.V."/>
            <person name="U'Ren J.M."/>
        </authorList>
    </citation>
    <scope>NUCLEOTIDE SEQUENCE [LARGE SCALE GENOMIC DNA]</scope>
    <source>
        <strain evidence="1 2">ER1909</strain>
    </source>
</reference>
<evidence type="ECO:0000313" key="2">
    <source>
        <dbReference type="Proteomes" id="UP001497680"/>
    </source>
</evidence>
<comment type="caution">
    <text evidence="1">The sequence shown here is derived from an EMBL/GenBank/DDBJ whole genome shotgun (WGS) entry which is preliminary data.</text>
</comment>
<name>A0ACC0CJC8_9PEZI</name>
<proteinExistence type="predicted"/>
<keyword evidence="2" id="KW-1185">Reference proteome</keyword>
<dbReference type="EMBL" id="MU394439">
    <property type="protein sequence ID" value="KAI6080505.1"/>
    <property type="molecule type" value="Genomic_DNA"/>
</dbReference>
<dbReference type="Proteomes" id="UP001497680">
    <property type="component" value="Unassembled WGS sequence"/>
</dbReference>
<evidence type="ECO:0000313" key="1">
    <source>
        <dbReference type="EMBL" id="KAI6080505.1"/>
    </source>
</evidence>
<organism evidence="1 2">
    <name type="scientific">Hypoxylon rubiginosum</name>
    <dbReference type="NCBI Taxonomy" id="110542"/>
    <lineage>
        <taxon>Eukaryota</taxon>
        <taxon>Fungi</taxon>
        <taxon>Dikarya</taxon>
        <taxon>Ascomycota</taxon>
        <taxon>Pezizomycotina</taxon>
        <taxon>Sordariomycetes</taxon>
        <taxon>Xylariomycetidae</taxon>
        <taxon>Xylariales</taxon>
        <taxon>Hypoxylaceae</taxon>
        <taxon>Hypoxylon</taxon>
    </lineage>
</organism>
<protein>
    <submittedName>
        <fullName evidence="1">Uncharacterized protein</fullName>
    </submittedName>
</protein>